<evidence type="ECO:0000256" key="3">
    <source>
        <dbReference type="ARBA" id="ARBA00022741"/>
    </source>
</evidence>
<keyword evidence="4 7" id="KW-0067">ATP-binding</keyword>
<dbReference type="SUPFAM" id="SSF52540">
    <property type="entry name" value="P-loop containing nucleoside triphosphate hydrolases"/>
    <property type="match status" value="1"/>
</dbReference>
<keyword evidence="2" id="KW-0812">Transmembrane</keyword>
<dbReference type="PANTHER" id="PTHR43394">
    <property type="entry name" value="ATP-DEPENDENT PERMEASE MDL1, MITOCHONDRIAL"/>
    <property type="match status" value="1"/>
</dbReference>
<dbReference type="InterPro" id="IPR003593">
    <property type="entry name" value="AAA+_ATPase"/>
</dbReference>
<dbReference type="PROSITE" id="PS50893">
    <property type="entry name" value="ABC_TRANSPORTER_2"/>
    <property type="match status" value="1"/>
</dbReference>
<keyword evidence="3" id="KW-0547">Nucleotide-binding</keyword>
<evidence type="ECO:0000313" key="7">
    <source>
        <dbReference type="EMBL" id="MTL94941.1"/>
    </source>
</evidence>
<dbReference type="SUPFAM" id="SSF90123">
    <property type="entry name" value="ABC transporter transmembrane region"/>
    <property type="match status" value="1"/>
</dbReference>
<dbReference type="Gene3D" id="3.40.50.300">
    <property type="entry name" value="P-loop containing nucleotide triphosphate hydrolases"/>
    <property type="match status" value="1"/>
</dbReference>
<keyword evidence="6" id="KW-0472">Membrane</keyword>
<name>A0A6G2CPV9_9FIRM</name>
<dbReference type="GO" id="GO:0015421">
    <property type="term" value="F:ABC-type oligopeptide transporter activity"/>
    <property type="evidence" value="ECO:0007669"/>
    <property type="project" value="TreeGrafter"/>
</dbReference>
<dbReference type="InterPro" id="IPR027417">
    <property type="entry name" value="P-loop_NTPase"/>
</dbReference>
<reference evidence="7" key="1">
    <citation type="journal article" date="2019" name="Nat. Med.">
        <title>A library of human gut bacterial isolates paired with longitudinal multiomics data enables mechanistic microbiome research.</title>
        <authorList>
            <person name="Poyet M."/>
            <person name="Groussin M."/>
            <person name="Gibbons S.M."/>
            <person name="Avila-Pacheco J."/>
            <person name="Jiang X."/>
            <person name="Kearney S.M."/>
            <person name="Perrotta A.R."/>
            <person name="Berdy B."/>
            <person name="Zhao S."/>
            <person name="Lieberman T.D."/>
            <person name="Swanson P.K."/>
            <person name="Smith M."/>
            <person name="Roesemann S."/>
            <person name="Alexander J.E."/>
            <person name="Rich S.A."/>
            <person name="Livny J."/>
            <person name="Vlamakis H."/>
            <person name="Clish C."/>
            <person name="Bullock K."/>
            <person name="Deik A."/>
            <person name="Scott J."/>
            <person name="Pierce K.A."/>
            <person name="Xavier R.J."/>
            <person name="Alm E.J."/>
        </authorList>
    </citation>
    <scope>NUCLEOTIDE SEQUENCE</scope>
    <source>
        <strain evidence="7">BIOML-A179</strain>
    </source>
</reference>
<dbReference type="InterPro" id="IPR003439">
    <property type="entry name" value="ABC_transporter-like_ATP-bd"/>
</dbReference>
<dbReference type="EMBL" id="WMQV01000027">
    <property type="protein sequence ID" value="MTL94941.1"/>
    <property type="molecule type" value="Genomic_DNA"/>
</dbReference>
<proteinExistence type="predicted"/>
<dbReference type="SMART" id="SM00382">
    <property type="entry name" value="AAA"/>
    <property type="match status" value="1"/>
</dbReference>
<comment type="subcellular location">
    <subcellularLocation>
        <location evidence="1">Cell membrane</location>
        <topology evidence="1">Multi-pass membrane protein</topology>
    </subcellularLocation>
</comment>
<dbReference type="GO" id="GO:0005524">
    <property type="term" value="F:ATP binding"/>
    <property type="evidence" value="ECO:0007669"/>
    <property type="project" value="UniProtKB-KW"/>
</dbReference>
<dbReference type="Pfam" id="PF00664">
    <property type="entry name" value="ABC_membrane"/>
    <property type="match status" value="1"/>
</dbReference>
<dbReference type="AlphaFoldDB" id="A0A6G2CPV9"/>
<evidence type="ECO:0000256" key="4">
    <source>
        <dbReference type="ARBA" id="ARBA00022840"/>
    </source>
</evidence>
<keyword evidence="5" id="KW-1133">Transmembrane helix</keyword>
<organism evidence="7">
    <name type="scientific">Turicibacter sanguinis</name>
    <dbReference type="NCBI Taxonomy" id="154288"/>
    <lineage>
        <taxon>Bacteria</taxon>
        <taxon>Bacillati</taxon>
        <taxon>Bacillota</taxon>
        <taxon>Erysipelotrichia</taxon>
        <taxon>Erysipelotrichales</taxon>
        <taxon>Turicibacteraceae</taxon>
        <taxon>Turicibacter</taxon>
    </lineage>
</organism>
<dbReference type="GO" id="GO:0005886">
    <property type="term" value="C:plasma membrane"/>
    <property type="evidence" value="ECO:0007669"/>
    <property type="project" value="UniProtKB-SubCell"/>
</dbReference>
<protein>
    <submittedName>
        <fullName evidence="7">ATP-binding cassette domain-containing protein</fullName>
    </submittedName>
</protein>
<dbReference type="PROSITE" id="PS50929">
    <property type="entry name" value="ABC_TM1F"/>
    <property type="match status" value="1"/>
</dbReference>
<evidence type="ECO:0000256" key="2">
    <source>
        <dbReference type="ARBA" id="ARBA00022692"/>
    </source>
</evidence>
<comment type="caution">
    <text evidence="7">The sequence shown here is derived from an EMBL/GenBank/DDBJ whole genome shotgun (WGS) entry which is preliminary data.</text>
</comment>
<accession>A0A6G2CPV9</accession>
<dbReference type="InterPro" id="IPR036640">
    <property type="entry name" value="ABC1_TM_sf"/>
</dbReference>
<sequence length="555" mass="62108">MDALFLLQEDFNLKQTLHTLKWIFTHSIPVLPSIILTSILAGALSAIGVYSALLSKSLMDAATSGEINAVIKWLIMMAFIYFVRLSLNIINSLISTYTSTTLFNQMQKKLYQSLTYSQWLDGSKYHSVNLLSRLTNDVSTVTSVILSTLNSIVSLSVTLISSFIALLYLDPFIALFTMIATPIYLLGSRLYGRKLKAIYRAVQDQDIHYRAFIQESIQNLMIVKAFCHEEENFHTLDDYHQERLRLRFKSTKLSLLSSIIFGTISFFIYFIVYGISTLKLASNQLTFGSMTALLQLYTKVSGPLSSFASIAKQGIEGMAAAERLMEIENLPKEEIYELSITTPVKSSSITFKNVSFQYDLAPVLTQASFTFPTHQMVALVGPSGHGKTTIIRLILSLLKPNSGQILINDEPLNLAHRQLMTYVPQGNTLFSGSIKDNIRFSHPSATDDEIIQAIKQAEAYDFIKQLDDGLDTQLGEKGIGLSEGQAQRICLARAFVSKKPILILDEATSALDELTELKILNNIKNLSHKPTCILITHRLKTLDFCDQVINLKNPR</sequence>
<evidence type="ECO:0000256" key="6">
    <source>
        <dbReference type="ARBA" id="ARBA00023136"/>
    </source>
</evidence>
<dbReference type="Gene3D" id="1.20.1560.10">
    <property type="entry name" value="ABC transporter type 1, transmembrane domain"/>
    <property type="match status" value="1"/>
</dbReference>
<dbReference type="InterPro" id="IPR011527">
    <property type="entry name" value="ABC1_TM_dom"/>
</dbReference>
<dbReference type="Pfam" id="PF00005">
    <property type="entry name" value="ABC_tran"/>
    <property type="match status" value="1"/>
</dbReference>
<dbReference type="CDD" id="cd07346">
    <property type="entry name" value="ABC_6TM_exporters"/>
    <property type="match status" value="1"/>
</dbReference>
<evidence type="ECO:0000256" key="5">
    <source>
        <dbReference type="ARBA" id="ARBA00022989"/>
    </source>
</evidence>
<evidence type="ECO:0000256" key="1">
    <source>
        <dbReference type="ARBA" id="ARBA00004651"/>
    </source>
</evidence>
<dbReference type="GO" id="GO:0016887">
    <property type="term" value="F:ATP hydrolysis activity"/>
    <property type="evidence" value="ECO:0007669"/>
    <property type="project" value="InterPro"/>
</dbReference>
<gene>
    <name evidence="7" type="ORF">GMA64_10410</name>
</gene>
<dbReference type="PANTHER" id="PTHR43394:SF1">
    <property type="entry name" value="ATP-BINDING CASSETTE SUB-FAMILY B MEMBER 10, MITOCHONDRIAL"/>
    <property type="match status" value="1"/>
</dbReference>
<dbReference type="InterPro" id="IPR039421">
    <property type="entry name" value="Type_1_exporter"/>
</dbReference>